<feature type="transmembrane region" description="Helical" evidence="5">
    <location>
        <begin position="119"/>
        <end position="143"/>
    </location>
</feature>
<evidence type="ECO:0000259" key="6">
    <source>
        <dbReference type="Pfam" id="PF04932"/>
    </source>
</evidence>
<protein>
    <submittedName>
        <fullName evidence="7">O-antigen ligase</fullName>
    </submittedName>
</protein>
<organism evidence="7 8">
    <name type="scientific">Dysgonomonas macrotermitis</name>
    <dbReference type="NCBI Taxonomy" id="1346286"/>
    <lineage>
        <taxon>Bacteria</taxon>
        <taxon>Pseudomonadati</taxon>
        <taxon>Bacteroidota</taxon>
        <taxon>Bacteroidia</taxon>
        <taxon>Bacteroidales</taxon>
        <taxon>Dysgonomonadaceae</taxon>
        <taxon>Dysgonomonas</taxon>
    </lineage>
</organism>
<feature type="transmembrane region" description="Helical" evidence="5">
    <location>
        <begin position="7"/>
        <end position="26"/>
    </location>
</feature>
<sequence length="599" mass="68912">MKLLQITHFLLILSILLVFITVLIVHNEFADRTVSGKYFWFYASMGILSVTVLCSCILHRYTFSLNIIDILVTLFCVSGITSFWYNGREINTPFILLILIFILYLYLRIIMSGVKFSRQILLTGLILTGLICAVWGLLQLYGFVSSFHNRFAVTGPFFNPGPFAGYLSVIAPLAFYYAIRDFSILKYKFYNKLIPLYIRWGISSVCFISILLILPVTMSRASWLALLGGCICILIARKKSKFNFCRWMKRYRKRTICISSTLLIFILLGGVFLYSIKKDSADGRFLIWKISTGIIIEYPLGVGIGFFPGTYAKAQADYFRSGKGSPQEEYVADAPEYAFNEYLQIGIETGVLSLFIFVTIICMSLKNALKLRFVAELGSLVALLIFSFFSYPLKVLPFVILLCFLIASCAQACKEVKRLPTSIITVIASTLVGIFLYNRYPTYKAYKYWHKTKMLYDIGSYDKALLEYQKLMPYLKDQTKFLLEYSSCFARLKYYKESNEIIEEAILISGDPSLFTTMGQNYQNLGENMRAEICYQQALYTIPNRIYPYYLLGKLYYETGDYEKTFQMVHIVQTKKPKVPSNAIENMREEMKNIIDNKK</sequence>
<feature type="transmembrane region" description="Helical" evidence="5">
    <location>
        <begin position="194"/>
        <end position="214"/>
    </location>
</feature>
<dbReference type="GO" id="GO:0016020">
    <property type="term" value="C:membrane"/>
    <property type="evidence" value="ECO:0007669"/>
    <property type="project" value="UniProtKB-SubCell"/>
</dbReference>
<feature type="transmembrane region" description="Helical" evidence="5">
    <location>
        <begin position="38"/>
        <end position="58"/>
    </location>
</feature>
<evidence type="ECO:0000256" key="3">
    <source>
        <dbReference type="ARBA" id="ARBA00022989"/>
    </source>
</evidence>
<evidence type="ECO:0000256" key="4">
    <source>
        <dbReference type="ARBA" id="ARBA00023136"/>
    </source>
</evidence>
<feature type="transmembrane region" description="Helical" evidence="5">
    <location>
        <begin position="220"/>
        <end position="236"/>
    </location>
</feature>
<keyword evidence="4 5" id="KW-0472">Membrane</keyword>
<gene>
    <name evidence="7" type="ORF">SAMN05444362_102250</name>
</gene>
<feature type="transmembrane region" description="Helical" evidence="5">
    <location>
        <begin position="90"/>
        <end position="107"/>
    </location>
</feature>
<dbReference type="Proteomes" id="UP000184480">
    <property type="component" value="Unassembled WGS sequence"/>
</dbReference>
<dbReference type="InterPro" id="IPR011990">
    <property type="entry name" value="TPR-like_helical_dom_sf"/>
</dbReference>
<comment type="subcellular location">
    <subcellularLocation>
        <location evidence="1">Membrane</location>
        <topology evidence="1">Multi-pass membrane protein</topology>
    </subcellularLocation>
</comment>
<accession>A0A1M4WKY4</accession>
<evidence type="ECO:0000256" key="2">
    <source>
        <dbReference type="ARBA" id="ARBA00022692"/>
    </source>
</evidence>
<feature type="transmembrane region" description="Helical" evidence="5">
    <location>
        <begin position="65"/>
        <end position="84"/>
    </location>
</feature>
<name>A0A1M4WKY4_9BACT</name>
<evidence type="ECO:0000313" key="7">
    <source>
        <dbReference type="EMBL" id="SHE81820.1"/>
    </source>
</evidence>
<keyword evidence="3 5" id="KW-1133">Transmembrane helix</keyword>
<dbReference type="Pfam" id="PF04932">
    <property type="entry name" value="Wzy_C"/>
    <property type="match status" value="1"/>
</dbReference>
<feature type="domain" description="O-antigen ligase-related" evidence="6">
    <location>
        <begin position="207"/>
        <end position="358"/>
    </location>
</feature>
<evidence type="ECO:0000313" key="8">
    <source>
        <dbReference type="Proteomes" id="UP000184480"/>
    </source>
</evidence>
<evidence type="ECO:0000256" key="5">
    <source>
        <dbReference type="SAM" id="Phobius"/>
    </source>
</evidence>
<dbReference type="InterPro" id="IPR007016">
    <property type="entry name" value="O-antigen_ligase-rel_domated"/>
</dbReference>
<dbReference type="AlphaFoldDB" id="A0A1M4WKY4"/>
<dbReference type="InterPro" id="IPR051533">
    <property type="entry name" value="WaaL-like"/>
</dbReference>
<keyword evidence="8" id="KW-1185">Reference proteome</keyword>
<dbReference type="PANTHER" id="PTHR37422">
    <property type="entry name" value="TEICHURONIC ACID BIOSYNTHESIS PROTEIN TUAE"/>
    <property type="match status" value="1"/>
</dbReference>
<feature type="transmembrane region" description="Helical" evidence="5">
    <location>
        <begin position="395"/>
        <end position="412"/>
    </location>
</feature>
<dbReference type="PANTHER" id="PTHR37422:SF13">
    <property type="entry name" value="LIPOPOLYSACCHARIDE BIOSYNTHESIS PROTEIN PA4999-RELATED"/>
    <property type="match status" value="1"/>
</dbReference>
<evidence type="ECO:0000256" key="1">
    <source>
        <dbReference type="ARBA" id="ARBA00004141"/>
    </source>
</evidence>
<keyword evidence="2 5" id="KW-0812">Transmembrane</keyword>
<dbReference type="SUPFAM" id="SSF48452">
    <property type="entry name" value="TPR-like"/>
    <property type="match status" value="1"/>
</dbReference>
<keyword evidence="7" id="KW-0436">Ligase</keyword>
<dbReference type="EMBL" id="FQUC01000002">
    <property type="protein sequence ID" value="SHE81820.1"/>
    <property type="molecule type" value="Genomic_DNA"/>
</dbReference>
<reference evidence="8" key="1">
    <citation type="submission" date="2016-11" db="EMBL/GenBank/DDBJ databases">
        <authorList>
            <person name="Varghese N."/>
            <person name="Submissions S."/>
        </authorList>
    </citation>
    <scope>NUCLEOTIDE SEQUENCE [LARGE SCALE GENOMIC DNA]</scope>
    <source>
        <strain evidence="8">DSM 27370</strain>
    </source>
</reference>
<dbReference type="Gene3D" id="1.25.40.10">
    <property type="entry name" value="Tetratricopeptide repeat domain"/>
    <property type="match status" value="1"/>
</dbReference>
<dbReference type="GO" id="GO:0016874">
    <property type="term" value="F:ligase activity"/>
    <property type="evidence" value="ECO:0007669"/>
    <property type="project" value="UniProtKB-KW"/>
</dbReference>
<feature type="transmembrane region" description="Helical" evidence="5">
    <location>
        <begin position="342"/>
        <end position="361"/>
    </location>
</feature>
<feature type="transmembrane region" description="Helical" evidence="5">
    <location>
        <begin position="163"/>
        <end position="182"/>
    </location>
</feature>
<proteinExistence type="predicted"/>
<feature type="transmembrane region" description="Helical" evidence="5">
    <location>
        <begin position="419"/>
        <end position="437"/>
    </location>
</feature>
<feature type="transmembrane region" description="Helical" evidence="5">
    <location>
        <begin position="256"/>
        <end position="276"/>
    </location>
</feature>
<dbReference type="STRING" id="1346286.SAMN05444362_102250"/>